<dbReference type="EnsemblPlants" id="OB11G20400.1">
    <property type="protein sequence ID" value="OB11G20400.1"/>
    <property type="gene ID" value="OB11G20400"/>
</dbReference>
<accession>J3N8A4</accession>
<proteinExistence type="predicted"/>
<keyword evidence="3" id="KW-1185">Reference proteome</keyword>
<reference evidence="2" key="2">
    <citation type="submission" date="2013-04" db="UniProtKB">
        <authorList>
            <consortium name="EnsemblPlants"/>
        </authorList>
    </citation>
    <scope>IDENTIFICATION</scope>
</reference>
<keyword evidence="1" id="KW-0472">Membrane</keyword>
<dbReference type="HOGENOM" id="CLU_2472638_0_0_1"/>
<dbReference type="Proteomes" id="UP000006038">
    <property type="component" value="Chromosome 11"/>
</dbReference>
<feature type="transmembrane region" description="Helical" evidence="1">
    <location>
        <begin position="21"/>
        <end position="37"/>
    </location>
</feature>
<sequence>MELVEQTRTNLKAMRFSKSKSYLLYIVLVYYACHIWMKRKTVFHDHVNEELLQQHLTHTMKSRNKIYNLITKLVHKKQSKIESVLPMS</sequence>
<dbReference type="AlphaFoldDB" id="J3N8A4"/>
<name>J3N8A4_ORYBR</name>
<dbReference type="Gramene" id="OB11G20400.1">
    <property type="protein sequence ID" value="OB11G20400.1"/>
    <property type="gene ID" value="OB11G20400"/>
</dbReference>
<keyword evidence="1" id="KW-1133">Transmembrane helix</keyword>
<evidence type="ECO:0000313" key="2">
    <source>
        <dbReference type="EnsemblPlants" id="OB11G20400.1"/>
    </source>
</evidence>
<protein>
    <submittedName>
        <fullName evidence="2">Uncharacterized protein</fullName>
    </submittedName>
</protein>
<evidence type="ECO:0000313" key="3">
    <source>
        <dbReference type="Proteomes" id="UP000006038"/>
    </source>
</evidence>
<organism evidence="2">
    <name type="scientific">Oryza brachyantha</name>
    <name type="common">malo sina</name>
    <dbReference type="NCBI Taxonomy" id="4533"/>
    <lineage>
        <taxon>Eukaryota</taxon>
        <taxon>Viridiplantae</taxon>
        <taxon>Streptophyta</taxon>
        <taxon>Embryophyta</taxon>
        <taxon>Tracheophyta</taxon>
        <taxon>Spermatophyta</taxon>
        <taxon>Magnoliopsida</taxon>
        <taxon>Liliopsida</taxon>
        <taxon>Poales</taxon>
        <taxon>Poaceae</taxon>
        <taxon>BOP clade</taxon>
        <taxon>Oryzoideae</taxon>
        <taxon>Oryzeae</taxon>
        <taxon>Oryzinae</taxon>
        <taxon>Oryza</taxon>
    </lineage>
</organism>
<keyword evidence="1" id="KW-0812">Transmembrane</keyword>
<reference evidence="2" key="1">
    <citation type="journal article" date="2013" name="Nat. Commun.">
        <title>Whole-genome sequencing of Oryza brachyantha reveals mechanisms underlying Oryza genome evolution.</title>
        <authorList>
            <person name="Chen J."/>
            <person name="Huang Q."/>
            <person name="Gao D."/>
            <person name="Wang J."/>
            <person name="Lang Y."/>
            <person name="Liu T."/>
            <person name="Li B."/>
            <person name="Bai Z."/>
            <person name="Luis Goicoechea J."/>
            <person name="Liang C."/>
            <person name="Chen C."/>
            <person name="Zhang W."/>
            <person name="Sun S."/>
            <person name="Liao Y."/>
            <person name="Zhang X."/>
            <person name="Yang L."/>
            <person name="Song C."/>
            <person name="Wang M."/>
            <person name="Shi J."/>
            <person name="Liu G."/>
            <person name="Liu J."/>
            <person name="Zhou H."/>
            <person name="Zhou W."/>
            <person name="Yu Q."/>
            <person name="An N."/>
            <person name="Chen Y."/>
            <person name="Cai Q."/>
            <person name="Wang B."/>
            <person name="Liu B."/>
            <person name="Min J."/>
            <person name="Huang Y."/>
            <person name="Wu H."/>
            <person name="Li Z."/>
            <person name="Zhang Y."/>
            <person name="Yin Y."/>
            <person name="Song W."/>
            <person name="Jiang J."/>
            <person name="Jackson S.A."/>
            <person name="Wing R.A."/>
            <person name="Wang J."/>
            <person name="Chen M."/>
        </authorList>
    </citation>
    <scope>NUCLEOTIDE SEQUENCE [LARGE SCALE GENOMIC DNA]</scope>
    <source>
        <strain evidence="2">cv. IRGC 101232</strain>
    </source>
</reference>
<evidence type="ECO:0000256" key="1">
    <source>
        <dbReference type="SAM" id="Phobius"/>
    </source>
</evidence>